<evidence type="ECO:0000313" key="3">
    <source>
        <dbReference type="EMBL" id="OJJ32213.1"/>
    </source>
</evidence>
<evidence type="ECO:0000313" key="4">
    <source>
        <dbReference type="Proteomes" id="UP000184383"/>
    </source>
</evidence>
<dbReference type="InterPro" id="IPR008979">
    <property type="entry name" value="Galactose-bd-like_sf"/>
</dbReference>
<evidence type="ECO:0000256" key="1">
    <source>
        <dbReference type="ARBA" id="ARBA00022801"/>
    </source>
</evidence>
<dbReference type="InterPro" id="IPR050585">
    <property type="entry name" value="Xaa-Pro_dipeptidyl-ppase/CocE"/>
</dbReference>
<dbReference type="STRING" id="1073089.A0A1L9RBG3"/>
<dbReference type="Pfam" id="PF08530">
    <property type="entry name" value="PepX_C"/>
    <property type="match status" value="1"/>
</dbReference>
<dbReference type="PANTHER" id="PTHR43056">
    <property type="entry name" value="PEPTIDASE S9 PROLYL OLIGOPEPTIDASE"/>
    <property type="match status" value="1"/>
</dbReference>
<dbReference type="InterPro" id="IPR005674">
    <property type="entry name" value="CocE/Ser_esterase"/>
</dbReference>
<gene>
    <name evidence="3" type="ORF">ASPWEDRAFT_44292</name>
</gene>
<dbReference type="Pfam" id="PF02129">
    <property type="entry name" value="Peptidase_S15"/>
    <property type="match status" value="1"/>
</dbReference>
<dbReference type="GeneID" id="63752078"/>
<dbReference type="SUPFAM" id="SSF53474">
    <property type="entry name" value="alpha/beta-Hydrolases"/>
    <property type="match status" value="1"/>
</dbReference>
<organism evidence="3 4">
    <name type="scientific">Aspergillus wentii DTO 134E9</name>
    <dbReference type="NCBI Taxonomy" id="1073089"/>
    <lineage>
        <taxon>Eukaryota</taxon>
        <taxon>Fungi</taxon>
        <taxon>Dikarya</taxon>
        <taxon>Ascomycota</taxon>
        <taxon>Pezizomycotina</taxon>
        <taxon>Eurotiomycetes</taxon>
        <taxon>Eurotiomycetidae</taxon>
        <taxon>Eurotiales</taxon>
        <taxon>Aspergillaceae</taxon>
        <taxon>Aspergillus</taxon>
        <taxon>Aspergillus subgen. Cremei</taxon>
    </lineage>
</organism>
<dbReference type="OrthoDB" id="416441at2759"/>
<dbReference type="Gene3D" id="1.10.3020.20">
    <property type="match status" value="1"/>
</dbReference>
<dbReference type="Gene3D" id="2.60.120.260">
    <property type="entry name" value="Galactose-binding domain-like"/>
    <property type="match status" value="1"/>
</dbReference>
<proteinExistence type="predicted"/>
<dbReference type="VEuPathDB" id="FungiDB:ASPWEDRAFT_44292"/>
<dbReference type="EMBL" id="KV878215">
    <property type="protein sequence ID" value="OJJ32213.1"/>
    <property type="molecule type" value="Genomic_DNA"/>
</dbReference>
<dbReference type="RefSeq" id="XP_040685890.1">
    <property type="nucleotide sequence ID" value="XM_040836230.1"/>
</dbReference>
<dbReference type="SMART" id="SM00939">
    <property type="entry name" value="PepX_C"/>
    <property type="match status" value="1"/>
</dbReference>
<dbReference type="InterPro" id="IPR029058">
    <property type="entry name" value="AB_hydrolase_fold"/>
</dbReference>
<dbReference type="InterPro" id="IPR013736">
    <property type="entry name" value="Xaa-Pro_dipept_C"/>
</dbReference>
<keyword evidence="4" id="KW-1185">Reference proteome</keyword>
<feature type="domain" description="Xaa-Pro dipeptidyl-peptidase C-terminal" evidence="2">
    <location>
        <begin position="321"/>
        <end position="590"/>
    </location>
</feature>
<dbReference type="GO" id="GO:0008239">
    <property type="term" value="F:dipeptidyl-peptidase activity"/>
    <property type="evidence" value="ECO:0007669"/>
    <property type="project" value="InterPro"/>
</dbReference>
<protein>
    <recommendedName>
        <fullName evidence="2">Xaa-Pro dipeptidyl-peptidase C-terminal domain-containing protein</fullName>
    </recommendedName>
</protein>
<sequence length="598" mass="67138">MPNQLRDIRTVDETSYPYIFEQNVSVYLQNGGVIRCNVYRPKSSTGTEKKYPVLVTYGPYGKDIPYESFNPHSFKEINPAHKTQHSSWETPTPKYWTEHGYVVVRADEVGSGQSPGFLNPTSAATIDAFCDLIEWASEQPWSTGKVGLLGISYFAATQWQAAARNPKGLTAAVPWEGYSDRYRDSGRHGGIQSSGFIRLWWARQVASNQYGLPGRAERNWGPDTIEGDLSEEELKANRVASPDEAPPQRYRDNESFASANYNLEDIKIPFLSVANWGGILLHLRGNVEGFMRASSELKYLRFIVGRHDLPFFYEEEVELQRSFLDAFLKDDDRLGWSKKGAIAPVDLILRKGDVGYNDPVAERTFLRRSENEWPIARTQYTKMFLNPDGKLLFEQPFLTAPTESSYNAPGSGKPSDIITFVTPAFERETELTGHTVAHLNVSVNRKRHSQTTPSDIDLFVTLRHISSKGNEILYTGTMGEGVPITKGFLRVSLRKVNPDHPRHASWLPHRDYLSTDVLPVIPNDIYAVDVELGPTNVVVEAGGQLLFEISSGDTSGSGVFTHDNPVDRAEKVFRGDNNIHFGPKYLNYISLPIIPAKE</sequence>
<reference evidence="4" key="1">
    <citation type="journal article" date="2017" name="Genome Biol.">
        <title>Comparative genomics reveals high biological diversity and specific adaptations in the industrially and medically important fungal genus Aspergillus.</title>
        <authorList>
            <person name="de Vries R.P."/>
            <person name="Riley R."/>
            <person name="Wiebenga A."/>
            <person name="Aguilar-Osorio G."/>
            <person name="Amillis S."/>
            <person name="Uchima C.A."/>
            <person name="Anderluh G."/>
            <person name="Asadollahi M."/>
            <person name="Askin M."/>
            <person name="Barry K."/>
            <person name="Battaglia E."/>
            <person name="Bayram O."/>
            <person name="Benocci T."/>
            <person name="Braus-Stromeyer S.A."/>
            <person name="Caldana C."/>
            <person name="Canovas D."/>
            <person name="Cerqueira G.C."/>
            <person name="Chen F."/>
            <person name="Chen W."/>
            <person name="Choi C."/>
            <person name="Clum A."/>
            <person name="Dos Santos R.A."/>
            <person name="Damasio A.R."/>
            <person name="Diallinas G."/>
            <person name="Emri T."/>
            <person name="Fekete E."/>
            <person name="Flipphi M."/>
            <person name="Freyberg S."/>
            <person name="Gallo A."/>
            <person name="Gournas C."/>
            <person name="Habgood R."/>
            <person name="Hainaut M."/>
            <person name="Harispe M.L."/>
            <person name="Henrissat B."/>
            <person name="Hilden K.S."/>
            <person name="Hope R."/>
            <person name="Hossain A."/>
            <person name="Karabika E."/>
            <person name="Karaffa L."/>
            <person name="Karanyi Z."/>
            <person name="Krasevec N."/>
            <person name="Kuo A."/>
            <person name="Kusch H."/>
            <person name="LaButti K."/>
            <person name="Lagendijk E.L."/>
            <person name="Lapidus A."/>
            <person name="Levasseur A."/>
            <person name="Lindquist E."/>
            <person name="Lipzen A."/>
            <person name="Logrieco A.F."/>
            <person name="MacCabe A."/>
            <person name="Maekelae M.R."/>
            <person name="Malavazi I."/>
            <person name="Melin P."/>
            <person name="Meyer V."/>
            <person name="Mielnichuk N."/>
            <person name="Miskei M."/>
            <person name="Molnar A.P."/>
            <person name="Mule G."/>
            <person name="Ngan C.Y."/>
            <person name="Orejas M."/>
            <person name="Orosz E."/>
            <person name="Ouedraogo J.P."/>
            <person name="Overkamp K.M."/>
            <person name="Park H.-S."/>
            <person name="Perrone G."/>
            <person name="Piumi F."/>
            <person name="Punt P.J."/>
            <person name="Ram A.F."/>
            <person name="Ramon A."/>
            <person name="Rauscher S."/>
            <person name="Record E."/>
            <person name="Riano-Pachon D.M."/>
            <person name="Robert V."/>
            <person name="Roehrig J."/>
            <person name="Ruller R."/>
            <person name="Salamov A."/>
            <person name="Salih N.S."/>
            <person name="Samson R.A."/>
            <person name="Sandor E."/>
            <person name="Sanguinetti M."/>
            <person name="Schuetze T."/>
            <person name="Sepcic K."/>
            <person name="Shelest E."/>
            <person name="Sherlock G."/>
            <person name="Sophianopoulou V."/>
            <person name="Squina F.M."/>
            <person name="Sun H."/>
            <person name="Susca A."/>
            <person name="Todd R.B."/>
            <person name="Tsang A."/>
            <person name="Unkles S.E."/>
            <person name="van de Wiele N."/>
            <person name="van Rossen-Uffink D."/>
            <person name="Oliveira J.V."/>
            <person name="Vesth T.C."/>
            <person name="Visser J."/>
            <person name="Yu J.-H."/>
            <person name="Zhou M."/>
            <person name="Andersen M.R."/>
            <person name="Archer D.B."/>
            <person name="Baker S.E."/>
            <person name="Benoit I."/>
            <person name="Brakhage A.A."/>
            <person name="Braus G.H."/>
            <person name="Fischer R."/>
            <person name="Frisvad J.C."/>
            <person name="Goldman G.H."/>
            <person name="Houbraken J."/>
            <person name="Oakley B."/>
            <person name="Pocsi I."/>
            <person name="Scazzocchio C."/>
            <person name="Seiboth B."/>
            <person name="vanKuyk P.A."/>
            <person name="Wortman J."/>
            <person name="Dyer P.S."/>
            <person name="Grigoriev I.V."/>
        </authorList>
    </citation>
    <scope>NUCLEOTIDE SEQUENCE [LARGE SCALE GENOMIC DNA]</scope>
    <source>
        <strain evidence="4">DTO 134E9</strain>
    </source>
</reference>
<accession>A0A1L9RBG3</accession>
<dbReference type="Gene3D" id="3.40.50.1820">
    <property type="entry name" value="alpha/beta hydrolase"/>
    <property type="match status" value="1"/>
</dbReference>
<dbReference type="NCBIfam" id="TIGR00976">
    <property type="entry name" value="CocE_NonD"/>
    <property type="match status" value="1"/>
</dbReference>
<dbReference type="SUPFAM" id="SSF49785">
    <property type="entry name" value="Galactose-binding domain-like"/>
    <property type="match status" value="1"/>
</dbReference>
<keyword evidence="1" id="KW-0378">Hydrolase</keyword>
<dbReference type="PANTHER" id="PTHR43056:SF10">
    <property type="entry name" value="COCE_NOND FAMILY, PUTATIVE (AFU_ORTHOLOGUE AFUA_7G00600)-RELATED"/>
    <property type="match status" value="1"/>
</dbReference>
<dbReference type="AlphaFoldDB" id="A0A1L9RBG3"/>
<dbReference type="InterPro" id="IPR000383">
    <property type="entry name" value="Xaa-Pro-like_dom"/>
</dbReference>
<name>A0A1L9RBG3_ASPWE</name>
<dbReference type="Proteomes" id="UP000184383">
    <property type="component" value="Unassembled WGS sequence"/>
</dbReference>
<evidence type="ECO:0000259" key="2">
    <source>
        <dbReference type="SMART" id="SM00939"/>
    </source>
</evidence>